<dbReference type="InterPro" id="IPR013785">
    <property type="entry name" value="Aldolase_TIM"/>
</dbReference>
<feature type="domain" description="Radical SAM core" evidence="6">
    <location>
        <begin position="11"/>
        <end position="216"/>
    </location>
</feature>
<protein>
    <submittedName>
        <fullName evidence="7">Antilisterial bacteriocin subtilosin biosynthesis protein AlbA</fullName>
    </submittedName>
</protein>
<dbReference type="CDD" id="cd01335">
    <property type="entry name" value="Radical_SAM"/>
    <property type="match status" value="1"/>
</dbReference>
<evidence type="ECO:0000313" key="7">
    <source>
        <dbReference type="EMBL" id="QDT34179.1"/>
    </source>
</evidence>
<dbReference type="GO" id="GO:0051536">
    <property type="term" value="F:iron-sulfur cluster binding"/>
    <property type="evidence" value="ECO:0007669"/>
    <property type="project" value="UniProtKB-KW"/>
</dbReference>
<dbReference type="KEGG" id="tpol:Mal48_34390"/>
<reference evidence="7 8" key="1">
    <citation type="submission" date="2019-02" db="EMBL/GenBank/DDBJ databases">
        <title>Deep-cultivation of Planctomycetes and their phenomic and genomic characterization uncovers novel biology.</title>
        <authorList>
            <person name="Wiegand S."/>
            <person name="Jogler M."/>
            <person name="Boedeker C."/>
            <person name="Pinto D."/>
            <person name="Vollmers J."/>
            <person name="Rivas-Marin E."/>
            <person name="Kohn T."/>
            <person name="Peeters S.H."/>
            <person name="Heuer A."/>
            <person name="Rast P."/>
            <person name="Oberbeckmann S."/>
            <person name="Bunk B."/>
            <person name="Jeske O."/>
            <person name="Meyerdierks A."/>
            <person name="Storesund J.E."/>
            <person name="Kallscheuer N."/>
            <person name="Luecker S."/>
            <person name="Lage O.M."/>
            <person name="Pohl T."/>
            <person name="Merkel B.J."/>
            <person name="Hornburger P."/>
            <person name="Mueller R.-W."/>
            <person name="Bruemmer F."/>
            <person name="Labrenz M."/>
            <person name="Spormann A.M."/>
            <person name="Op den Camp H."/>
            <person name="Overmann J."/>
            <person name="Amann R."/>
            <person name="Jetten M.S.M."/>
            <person name="Mascher T."/>
            <person name="Medema M.H."/>
            <person name="Devos D.P."/>
            <person name="Kaster A.-K."/>
            <person name="Ovreas L."/>
            <person name="Rohde M."/>
            <person name="Galperin M.Y."/>
            <person name="Jogler C."/>
        </authorList>
    </citation>
    <scope>NUCLEOTIDE SEQUENCE [LARGE SCALE GENOMIC DNA]</scope>
    <source>
        <strain evidence="7 8">Mal48</strain>
    </source>
</reference>
<evidence type="ECO:0000313" key="8">
    <source>
        <dbReference type="Proteomes" id="UP000315724"/>
    </source>
</evidence>
<evidence type="ECO:0000256" key="1">
    <source>
        <dbReference type="ARBA" id="ARBA00001966"/>
    </source>
</evidence>
<dbReference type="InterPro" id="IPR058240">
    <property type="entry name" value="rSAM_sf"/>
</dbReference>
<keyword evidence="5" id="KW-0411">Iron-sulfur</keyword>
<keyword evidence="8" id="KW-1185">Reference proteome</keyword>
<dbReference type="EMBL" id="CP036267">
    <property type="protein sequence ID" value="QDT34179.1"/>
    <property type="molecule type" value="Genomic_DNA"/>
</dbReference>
<proteinExistence type="predicted"/>
<dbReference type="Pfam" id="PF04055">
    <property type="entry name" value="Radical_SAM"/>
    <property type="match status" value="1"/>
</dbReference>
<dbReference type="SFLD" id="SFLDS00029">
    <property type="entry name" value="Radical_SAM"/>
    <property type="match status" value="1"/>
</dbReference>
<dbReference type="GO" id="GO:0046872">
    <property type="term" value="F:metal ion binding"/>
    <property type="evidence" value="ECO:0007669"/>
    <property type="project" value="UniProtKB-KW"/>
</dbReference>
<evidence type="ECO:0000256" key="3">
    <source>
        <dbReference type="ARBA" id="ARBA00022723"/>
    </source>
</evidence>
<dbReference type="InterPro" id="IPR050377">
    <property type="entry name" value="Radical_SAM_PqqE_MftC-like"/>
</dbReference>
<organism evidence="7 8">
    <name type="scientific">Thalassoglobus polymorphus</name>
    <dbReference type="NCBI Taxonomy" id="2527994"/>
    <lineage>
        <taxon>Bacteria</taxon>
        <taxon>Pseudomonadati</taxon>
        <taxon>Planctomycetota</taxon>
        <taxon>Planctomycetia</taxon>
        <taxon>Planctomycetales</taxon>
        <taxon>Planctomycetaceae</taxon>
        <taxon>Thalassoglobus</taxon>
    </lineage>
</organism>
<name>A0A517QRE0_9PLAN</name>
<gene>
    <name evidence="7" type="primary">albA</name>
    <name evidence="7" type="ORF">Mal48_34390</name>
</gene>
<accession>A0A517QRE0</accession>
<evidence type="ECO:0000259" key="6">
    <source>
        <dbReference type="PROSITE" id="PS51918"/>
    </source>
</evidence>
<evidence type="ECO:0000256" key="4">
    <source>
        <dbReference type="ARBA" id="ARBA00023004"/>
    </source>
</evidence>
<keyword evidence="2" id="KW-0949">S-adenosyl-L-methionine</keyword>
<dbReference type="OrthoDB" id="9810775at2"/>
<dbReference type="GO" id="GO:0003824">
    <property type="term" value="F:catalytic activity"/>
    <property type="evidence" value="ECO:0007669"/>
    <property type="project" value="InterPro"/>
</dbReference>
<dbReference type="PROSITE" id="PS51918">
    <property type="entry name" value="RADICAL_SAM"/>
    <property type="match status" value="1"/>
</dbReference>
<evidence type="ECO:0000256" key="5">
    <source>
        <dbReference type="ARBA" id="ARBA00023014"/>
    </source>
</evidence>
<dbReference type="RefSeq" id="WP_145201708.1">
    <property type="nucleotide sequence ID" value="NZ_CP036267.1"/>
</dbReference>
<dbReference type="Proteomes" id="UP000315724">
    <property type="component" value="Chromosome"/>
</dbReference>
<sequence length="298" mass="33518">MSAVVENVPQIELKALDELWFQVSGTLCNLECSHCFISCSPKNDSFGFLSREEISRRLQESVALGVKEYYFTGGEPFLNKEMVSILEETLTYGPATVLTNGTVLKDEWLLRLRDAEDRSGFTLEFRVSIDGPTKEINDPIRGEGTFERAMKGVEKLVDTGFLPIITMTRTWADEEDLENLEGFRRVLAEHGYTRPRLKILPRLKLGAEMERTSGYSQAERITMEMMTDFDESQLVCNHSRVVSDRGIHVCPILLDAPDSILGDSLIESQQPFPLSHGACLTCYQYGSICSNPSSLKPE</sequence>
<dbReference type="Gene3D" id="3.20.20.70">
    <property type="entry name" value="Aldolase class I"/>
    <property type="match status" value="1"/>
</dbReference>
<comment type="cofactor">
    <cofactor evidence="1">
        <name>[4Fe-4S] cluster</name>
        <dbReference type="ChEBI" id="CHEBI:49883"/>
    </cofactor>
</comment>
<dbReference type="PANTHER" id="PTHR11228:SF7">
    <property type="entry name" value="PQQA PEPTIDE CYCLASE"/>
    <property type="match status" value="1"/>
</dbReference>
<evidence type="ECO:0000256" key="2">
    <source>
        <dbReference type="ARBA" id="ARBA00022691"/>
    </source>
</evidence>
<dbReference type="SFLD" id="SFLDG01067">
    <property type="entry name" value="SPASM/twitch_domain_containing"/>
    <property type="match status" value="1"/>
</dbReference>
<keyword evidence="4" id="KW-0408">Iron</keyword>
<keyword evidence="3" id="KW-0479">Metal-binding</keyword>
<dbReference type="AlphaFoldDB" id="A0A517QRE0"/>
<dbReference type="PANTHER" id="PTHR11228">
    <property type="entry name" value="RADICAL SAM DOMAIN PROTEIN"/>
    <property type="match status" value="1"/>
</dbReference>
<dbReference type="InterPro" id="IPR007197">
    <property type="entry name" value="rSAM"/>
</dbReference>
<dbReference type="SUPFAM" id="SSF102114">
    <property type="entry name" value="Radical SAM enzymes"/>
    <property type="match status" value="1"/>
</dbReference>